<evidence type="ECO:0000313" key="11">
    <source>
        <dbReference type="Proteomes" id="UP001595975"/>
    </source>
</evidence>
<evidence type="ECO:0000313" key="10">
    <source>
        <dbReference type="EMBL" id="MFC5661637.1"/>
    </source>
</evidence>
<sequence length="437" mass="45872">MPSNPEPTLPEPRRPEPPTGVKARRVLRNPRIWVVPGVLVGLLSLLMSLLYLGGILDPRGDLHDLPIALVNTDRGATVAGQQQNLGEQLVTGIATAPGQGDAVSWRQLDEATAKDQLASGKIYGALQVPPEFTASVAALGGTSERPARPTVLQYTNPGVGSLGSSFAAQIGQQAVHQASLALGGKLAALPQAQGLDNAARLLISDPVAVTTTVGHPIGKRSGLGLSAFYYTLLLVLAGFFGANIIGNGVDVALGYADNEVGPWRARHPVVPISRTSTLAVKCAMSVGLSLLTSSLIMLAAVVVLDMDATHLPLLWIFSVCASSAVGLGVQAINAAFGGLGLLISMFVFIVLGLPSSGATIPLDALPSFYRFLSLFEPMRQLTDGVRSILFFDAQADAGLTRAWVWMAIGTVAALLFGFAMTRYYDRKGLHRTVPELA</sequence>
<dbReference type="Proteomes" id="UP001595975">
    <property type="component" value="Unassembled WGS sequence"/>
</dbReference>
<feature type="compositionally biased region" description="Pro residues" evidence="7">
    <location>
        <begin position="1"/>
        <end position="10"/>
    </location>
</feature>
<evidence type="ECO:0000256" key="2">
    <source>
        <dbReference type="ARBA" id="ARBA00007783"/>
    </source>
</evidence>
<comment type="similarity">
    <text evidence="2">Belongs to the ABC-2 integral membrane protein family.</text>
</comment>
<feature type="transmembrane region" description="Helical" evidence="8">
    <location>
        <begin position="32"/>
        <end position="56"/>
    </location>
</feature>
<dbReference type="EMBL" id="JBHSOF010000001">
    <property type="protein sequence ID" value="MFC5661637.1"/>
    <property type="molecule type" value="Genomic_DNA"/>
</dbReference>
<feature type="transmembrane region" description="Helical" evidence="8">
    <location>
        <begin position="336"/>
        <end position="353"/>
    </location>
</feature>
<evidence type="ECO:0000256" key="7">
    <source>
        <dbReference type="SAM" id="MobiDB-lite"/>
    </source>
</evidence>
<feature type="transmembrane region" description="Helical" evidence="8">
    <location>
        <begin position="402"/>
        <end position="421"/>
    </location>
</feature>
<keyword evidence="5 8" id="KW-1133">Transmembrane helix</keyword>
<comment type="subcellular location">
    <subcellularLocation>
        <location evidence="1">Cell membrane</location>
        <topology evidence="1">Multi-pass membrane protein</topology>
    </subcellularLocation>
</comment>
<protein>
    <submittedName>
        <fullName evidence="10">YhgE/Pip domain-containing protein</fullName>
    </submittedName>
</protein>
<keyword evidence="4 8" id="KW-0812">Transmembrane</keyword>
<gene>
    <name evidence="10" type="ORF">ACFP3U_01425</name>
</gene>
<dbReference type="InterPro" id="IPR051328">
    <property type="entry name" value="T7SS_ABC-Transporter"/>
</dbReference>
<dbReference type="Gene3D" id="3.40.1710.10">
    <property type="entry name" value="abc type-2 transporter like domain"/>
    <property type="match status" value="1"/>
</dbReference>
<proteinExistence type="inferred from homology"/>
<dbReference type="InterPro" id="IPR022703">
    <property type="entry name" value="DUF3533"/>
</dbReference>
<feature type="domain" description="DUF3533" evidence="9">
    <location>
        <begin position="38"/>
        <end position="407"/>
    </location>
</feature>
<organism evidence="10 11">
    <name type="scientific">Kitasatospora misakiensis</name>
    <dbReference type="NCBI Taxonomy" id="67330"/>
    <lineage>
        <taxon>Bacteria</taxon>
        <taxon>Bacillati</taxon>
        <taxon>Actinomycetota</taxon>
        <taxon>Actinomycetes</taxon>
        <taxon>Kitasatosporales</taxon>
        <taxon>Streptomycetaceae</taxon>
        <taxon>Kitasatospora</taxon>
    </lineage>
</organism>
<comment type="caution">
    <text evidence="10">The sequence shown here is derived from an EMBL/GenBank/DDBJ whole genome shotgun (WGS) entry which is preliminary data.</text>
</comment>
<dbReference type="PANTHER" id="PTHR43077:SF8">
    <property type="entry name" value="DOXORUBICIN RESISTANCE ABC TRANSPORTER PERMEASE PROTEIN DRRB"/>
    <property type="match status" value="1"/>
</dbReference>
<dbReference type="PANTHER" id="PTHR43077">
    <property type="entry name" value="TRANSPORT PERMEASE YVFS-RELATED"/>
    <property type="match status" value="1"/>
</dbReference>
<dbReference type="RefSeq" id="WP_380223198.1">
    <property type="nucleotide sequence ID" value="NZ_JBHSOF010000001.1"/>
</dbReference>
<feature type="transmembrane region" description="Helical" evidence="8">
    <location>
        <begin position="282"/>
        <end position="304"/>
    </location>
</feature>
<evidence type="ECO:0000256" key="3">
    <source>
        <dbReference type="ARBA" id="ARBA00022475"/>
    </source>
</evidence>
<evidence type="ECO:0000256" key="8">
    <source>
        <dbReference type="SAM" id="Phobius"/>
    </source>
</evidence>
<keyword evidence="6 8" id="KW-0472">Membrane</keyword>
<keyword evidence="3" id="KW-1003">Cell membrane</keyword>
<evidence type="ECO:0000259" key="9">
    <source>
        <dbReference type="Pfam" id="PF12051"/>
    </source>
</evidence>
<evidence type="ECO:0000256" key="6">
    <source>
        <dbReference type="ARBA" id="ARBA00023136"/>
    </source>
</evidence>
<evidence type="ECO:0000256" key="1">
    <source>
        <dbReference type="ARBA" id="ARBA00004651"/>
    </source>
</evidence>
<feature type="region of interest" description="Disordered" evidence="7">
    <location>
        <begin position="1"/>
        <end position="22"/>
    </location>
</feature>
<reference evidence="11" key="1">
    <citation type="journal article" date="2019" name="Int. J. Syst. Evol. Microbiol.">
        <title>The Global Catalogue of Microorganisms (GCM) 10K type strain sequencing project: providing services to taxonomists for standard genome sequencing and annotation.</title>
        <authorList>
            <consortium name="The Broad Institute Genomics Platform"/>
            <consortium name="The Broad Institute Genome Sequencing Center for Infectious Disease"/>
            <person name="Wu L."/>
            <person name="Ma J."/>
        </authorList>
    </citation>
    <scope>NUCLEOTIDE SEQUENCE [LARGE SCALE GENOMIC DNA]</scope>
    <source>
        <strain evidence="11">CGMCC 4.1437</strain>
    </source>
</reference>
<keyword evidence="11" id="KW-1185">Reference proteome</keyword>
<name>A0ABW0WVV4_9ACTN</name>
<feature type="transmembrane region" description="Helical" evidence="8">
    <location>
        <begin position="310"/>
        <end position="329"/>
    </location>
</feature>
<feature type="transmembrane region" description="Helical" evidence="8">
    <location>
        <begin position="227"/>
        <end position="245"/>
    </location>
</feature>
<evidence type="ECO:0000256" key="4">
    <source>
        <dbReference type="ARBA" id="ARBA00022692"/>
    </source>
</evidence>
<dbReference type="Pfam" id="PF12051">
    <property type="entry name" value="DUF3533"/>
    <property type="match status" value="1"/>
</dbReference>
<accession>A0ABW0WVV4</accession>
<evidence type="ECO:0000256" key="5">
    <source>
        <dbReference type="ARBA" id="ARBA00022989"/>
    </source>
</evidence>